<dbReference type="InterPro" id="IPR001373">
    <property type="entry name" value="Cullin_N"/>
</dbReference>
<sequence length="88" mass="9245">MAECVSQHLRMQGKALVQEESGGSSGSGTGGGSSNNVNAITYVQNLLDLKDRYDHFLSESFRNDSSSSSSFPLPLSTSSTSTSVPPNT</sequence>
<evidence type="ECO:0000313" key="5">
    <source>
        <dbReference type="Proteomes" id="UP000595437"/>
    </source>
</evidence>
<dbReference type="EMBL" id="CP045902">
    <property type="protein sequence ID" value="QQP38327.1"/>
    <property type="molecule type" value="Genomic_DNA"/>
</dbReference>
<keyword evidence="5" id="KW-1185">Reference proteome</keyword>
<protein>
    <submittedName>
        <fullName evidence="4">Cullinlike</fullName>
    </submittedName>
</protein>
<dbReference type="Gene3D" id="1.20.1310.10">
    <property type="entry name" value="Cullin Repeats"/>
    <property type="match status" value="1"/>
</dbReference>
<proteinExistence type="inferred from homology"/>
<feature type="region of interest" description="Disordered" evidence="2">
    <location>
        <begin position="60"/>
        <end position="88"/>
    </location>
</feature>
<feature type="compositionally biased region" description="Gly residues" evidence="2">
    <location>
        <begin position="23"/>
        <end position="33"/>
    </location>
</feature>
<reference evidence="5" key="1">
    <citation type="submission" date="2021-01" db="EMBL/GenBank/DDBJ databases">
        <title>Caligus Genome Assembly.</title>
        <authorList>
            <person name="Gallardo-Escarate C."/>
        </authorList>
    </citation>
    <scope>NUCLEOTIDE SEQUENCE [LARGE SCALE GENOMIC DNA]</scope>
</reference>
<evidence type="ECO:0000259" key="3">
    <source>
        <dbReference type="Pfam" id="PF00888"/>
    </source>
</evidence>
<name>A0A7T8GV37_CALRO</name>
<dbReference type="Proteomes" id="UP000595437">
    <property type="component" value="Chromosome 13"/>
</dbReference>
<accession>A0A7T8GV37</accession>
<dbReference type="AlphaFoldDB" id="A0A7T8GV37"/>
<gene>
    <name evidence="4" type="ORF">FKW44_018874</name>
</gene>
<feature type="domain" description="Cullin N-terminal" evidence="3">
    <location>
        <begin position="1"/>
        <end position="69"/>
    </location>
</feature>
<dbReference type="InterPro" id="IPR016159">
    <property type="entry name" value="Cullin_repeat-like_dom_sf"/>
</dbReference>
<evidence type="ECO:0000256" key="1">
    <source>
        <dbReference type="ARBA" id="ARBA00006019"/>
    </source>
</evidence>
<comment type="similarity">
    <text evidence="1">Belongs to the cullin family.</text>
</comment>
<feature type="region of interest" description="Disordered" evidence="2">
    <location>
        <begin position="1"/>
        <end position="37"/>
    </location>
</feature>
<dbReference type="Pfam" id="PF00888">
    <property type="entry name" value="Cullin"/>
    <property type="match status" value="1"/>
</dbReference>
<evidence type="ECO:0000313" key="4">
    <source>
        <dbReference type="EMBL" id="QQP38327.1"/>
    </source>
</evidence>
<dbReference type="SUPFAM" id="SSF74788">
    <property type="entry name" value="Cullin repeat-like"/>
    <property type="match status" value="1"/>
</dbReference>
<evidence type="ECO:0000256" key="2">
    <source>
        <dbReference type="SAM" id="MobiDB-lite"/>
    </source>
</evidence>
<organism evidence="4 5">
    <name type="scientific">Caligus rogercresseyi</name>
    <name type="common">Sea louse</name>
    <dbReference type="NCBI Taxonomy" id="217165"/>
    <lineage>
        <taxon>Eukaryota</taxon>
        <taxon>Metazoa</taxon>
        <taxon>Ecdysozoa</taxon>
        <taxon>Arthropoda</taxon>
        <taxon>Crustacea</taxon>
        <taxon>Multicrustacea</taxon>
        <taxon>Hexanauplia</taxon>
        <taxon>Copepoda</taxon>
        <taxon>Siphonostomatoida</taxon>
        <taxon>Caligidae</taxon>
        <taxon>Caligus</taxon>
    </lineage>
</organism>